<dbReference type="AlphaFoldDB" id="A0AAD7CIX8"/>
<evidence type="ECO:0000313" key="3">
    <source>
        <dbReference type="Proteomes" id="UP001221142"/>
    </source>
</evidence>
<dbReference type="EMBL" id="JARKIF010000001">
    <property type="protein sequence ID" value="KAJ7650087.1"/>
    <property type="molecule type" value="Genomic_DNA"/>
</dbReference>
<feature type="compositionally biased region" description="Polar residues" evidence="1">
    <location>
        <begin position="1"/>
        <end position="10"/>
    </location>
</feature>
<feature type="non-terminal residue" evidence="2">
    <location>
        <position position="1"/>
    </location>
</feature>
<evidence type="ECO:0000256" key="1">
    <source>
        <dbReference type="SAM" id="MobiDB-lite"/>
    </source>
</evidence>
<feature type="region of interest" description="Disordered" evidence="1">
    <location>
        <begin position="1"/>
        <end position="34"/>
    </location>
</feature>
<evidence type="ECO:0000313" key="2">
    <source>
        <dbReference type="EMBL" id="KAJ7650087.1"/>
    </source>
</evidence>
<feature type="compositionally biased region" description="Basic and acidic residues" evidence="1">
    <location>
        <begin position="17"/>
        <end position="34"/>
    </location>
</feature>
<dbReference type="Proteomes" id="UP001221142">
    <property type="component" value="Unassembled WGS sequence"/>
</dbReference>
<sequence>MTNSTDSTDSSLKRRLHASEPIDRKRQKSEKLDKHKMQAIIQGVKDDDAFKQLDLDNAKWEALVKAILKRTEEKSTAFTAVKPLIKEIFVDSAKEMDFPEPDPAAKPESIFYKAADELRESKAWKSILNFVLVHNRMSCPTAINNILLAALDLATEMLAADKTLDEELATRFDVDLGETSGTKSWLLLHQDVIVPSTPVANVSLHGILEYTILPVSGKLARLYLGSDQRVGFLEFPEDALKCAVNIVEAKQVDAFGTHDMEAQVLAKGATLCVTSSRPAVITVLTDGTCWCFFVISKRADKNDKPFMARKTPVYHIFRPNHLAIVLRLLSLAILKPASEFSQLIHT</sequence>
<organism evidence="2 3">
    <name type="scientific">Roridomyces roridus</name>
    <dbReference type="NCBI Taxonomy" id="1738132"/>
    <lineage>
        <taxon>Eukaryota</taxon>
        <taxon>Fungi</taxon>
        <taxon>Dikarya</taxon>
        <taxon>Basidiomycota</taxon>
        <taxon>Agaricomycotina</taxon>
        <taxon>Agaricomycetes</taxon>
        <taxon>Agaricomycetidae</taxon>
        <taxon>Agaricales</taxon>
        <taxon>Marasmiineae</taxon>
        <taxon>Mycenaceae</taxon>
        <taxon>Roridomyces</taxon>
    </lineage>
</organism>
<accession>A0AAD7CIX8</accession>
<reference evidence="2" key="1">
    <citation type="submission" date="2023-03" db="EMBL/GenBank/DDBJ databases">
        <title>Massive genome expansion in bonnet fungi (Mycena s.s.) driven by repeated elements and novel gene families across ecological guilds.</title>
        <authorList>
            <consortium name="Lawrence Berkeley National Laboratory"/>
            <person name="Harder C.B."/>
            <person name="Miyauchi S."/>
            <person name="Viragh M."/>
            <person name="Kuo A."/>
            <person name="Thoen E."/>
            <person name="Andreopoulos B."/>
            <person name="Lu D."/>
            <person name="Skrede I."/>
            <person name="Drula E."/>
            <person name="Henrissat B."/>
            <person name="Morin E."/>
            <person name="Kohler A."/>
            <person name="Barry K."/>
            <person name="LaButti K."/>
            <person name="Morin E."/>
            <person name="Salamov A."/>
            <person name="Lipzen A."/>
            <person name="Mereny Z."/>
            <person name="Hegedus B."/>
            <person name="Baldrian P."/>
            <person name="Stursova M."/>
            <person name="Weitz H."/>
            <person name="Taylor A."/>
            <person name="Grigoriev I.V."/>
            <person name="Nagy L.G."/>
            <person name="Martin F."/>
            <person name="Kauserud H."/>
        </authorList>
    </citation>
    <scope>NUCLEOTIDE SEQUENCE</scope>
    <source>
        <strain evidence="2">9284</strain>
    </source>
</reference>
<name>A0AAD7CIX8_9AGAR</name>
<comment type="caution">
    <text evidence="2">The sequence shown here is derived from an EMBL/GenBank/DDBJ whole genome shotgun (WGS) entry which is preliminary data.</text>
</comment>
<gene>
    <name evidence="2" type="ORF">FB45DRAFT_997234</name>
</gene>
<proteinExistence type="predicted"/>
<protein>
    <submittedName>
        <fullName evidence="2">Uncharacterized protein</fullName>
    </submittedName>
</protein>
<keyword evidence="3" id="KW-1185">Reference proteome</keyword>